<dbReference type="GeneID" id="9499091"/>
<dbReference type="GO" id="GO:0016020">
    <property type="term" value="C:membrane"/>
    <property type="evidence" value="ECO:0007669"/>
    <property type="project" value="UniProtKB-SubCell"/>
</dbReference>
<feature type="transmembrane region" description="Helical" evidence="5">
    <location>
        <begin position="275"/>
        <end position="292"/>
    </location>
</feature>
<feature type="transmembrane region" description="Helical" evidence="5">
    <location>
        <begin position="84"/>
        <end position="100"/>
    </location>
</feature>
<dbReference type="EMBL" id="CP001742">
    <property type="protein sequence ID" value="ADL19262.1"/>
    <property type="molecule type" value="Genomic_DNA"/>
</dbReference>
<dbReference type="InterPro" id="IPR004837">
    <property type="entry name" value="NaCa_Exmemb"/>
</dbReference>
<dbReference type="Gene3D" id="1.20.1420.30">
    <property type="entry name" value="NCX, central ion-binding region"/>
    <property type="match status" value="1"/>
</dbReference>
<feature type="domain" description="Sodium/calcium exchanger membrane region" evidence="6">
    <location>
        <begin position="11"/>
        <end position="156"/>
    </location>
</feature>
<feature type="transmembrane region" description="Helical" evidence="5">
    <location>
        <begin position="219"/>
        <end position="236"/>
    </location>
</feature>
<evidence type="ECO:0000256" key="3">
    <source>
        <dbReference type="ARBA" id="ARBA00022989"/>
    </source>
</evidence>
<dbReference type="eggNOG" id="arCOG02881">
    <property type="taxonomic scope" value="Archaea"/>
</dbReference>
<comment type="subcellular location">
    <subcellularLocation>
        <location evidence="1">Membrane</location>
        <topology evidence="1">Multi-pass membrane protein</topology>
    </subcellularLocation>
</comment>
<keyword evidence="8" id="KW-1185">Reference proteome</keyword>
<dbReference type="InParanoid" id="D9Q1S4"/>
<evidence type="ECO:0000256" key="1">
    <source>
        <dbReference type="ARBA" id="ARBA00004141"/>
    </source>
</evidence>
<dbReference type="AlphaFoldDB" id="D9Q1S4"/>
<proteinExistence type="predicted"/>
<feature type="transmembrane region" description="Helical" evidence="5">
    <location>
        <begin position="139"/>
        <end position="155"/>
    </location>
</feature>
<dbReference type="STRING" id="666510.ASAC_0856"/>
<evidence type="ECO:0000313" key="8">
    <source>
        <dbReference type="Proteomes" id="UP000000346"/>
    </source>
</evidence>
<feature type="transmembrane region" description="Helical" evidence="5">
    <location>
        <begin position="243"/>
        <end position="263"/>
    </location>
</feature>
<keyword evidence="4 5" id="KW-0472">Membrane</keyword>
<feature type="transmembrane region" description="Helical" evidence="5">
    <location>
        <begin position="299"/>
        <end position="319"/>
    </location>
</feature>
<dbReference type="OrthoDB" id="27854at2157"/>
<feature type="transmembrane region" description="Helical" evidence="5">
    <location>
        <begin position="45"/>
        <end position="64"/>
    </location>
</feature>
<feature type="domain" description="Sodium/calcium exchanger membrane region" evidence="6">
    <location>
        <begin position="180"/>
        <end position="319"/>
    </location>
</feature>
<dbReference type="Pfam" id="PF01699">
    <property type="entry name" value="Na_Ca_ex"/>
    <property type="match status" value="2"/>
</dbReference>
<evidence type="ECO:0000256" key="2">
    <source>
        <dbReference type="ARBA" id="ARBA00022692"/>
    </source>
</evidence>
<evidence type="ECO:0000259" key="6">
    <source>
        <dbReference type="Pfam" id="PF01699"/>
    </source>
</evidence>
<keyword evidence="2 5" id="KW-0812">Transmembrane</keyword>
<sequence length="320" mass="33476">MSALVWQLDVAAGLALTLASSIVFGDSMEFLGFRLGLRTGLMGSVVTPLLTSIPELVVILYALIAYHGGRGSEVAEGTVIGEPFLVSTLMLPLLVAFSLLRGRRGLSAEEELLTPLVVFVALFPSVAAPELLADSKAKYLAAALLMAAYVVFTATQSRAGEPLAEPFKSSFMGRAGLAWGFLQLLLSLAGLYVGAGVLVRGVVAASHHLGLSPLEVSVLLVPLATAVPESSVAFLWELRGHDSLAVGALIGEMVLYATVYPAVGLLTTPWQLGPHGIAAVAATELACATAAYEVWRGRISWVTMLLGLGGLAAYLTMIWA</sequence>
<dbReference type="Proteomes" id="UP000000346">
    <property type="component" value="Chromosome"/>
</dbReference>
<evidence type="ECO:0000256" key="4">
    <source>
        <dbReference type="ARBA" id="ARBA00023136"/>
    </source>
</evidence>
<dbReference type="RefSeq" id="WP_013266774.1">
    <property type="nucleotide sequence ID" value="NC_014374.1"/>
</dbReference>
<feature type="transmembrane region" description="Helical" evidence="5">
    <location>
        <begin position="112"/>
        <end position="133"/>
    </location>
</feature>
<dbReference type="HOGENOM" id="CLU_072251_0_0_2"/>
<dbReference type="InterPro" id="IPR044880">
    <property type="entry name" value="NCX_ion-bd_dom_sf"/>
</dbReference>
<feature type="transmembrane region" description="Helical" evidence="5">
    <location>
        <begin position="6"/>
        <end position="24"/>
    </location>
</feature>
<evidence type="ECO:0000256" key="5">
    <source>
        <dbReference type="SAM" id="Phobius"/>
    </source>
</evidence>
<gene>
    <name evidence="7" type="ordered locus">ASAC_0856</name>
</gene>
<accession>D9Q1S4</accession>
<name>D9Q1S4_ACIS3</name>
<reference evidence="7 8" key="1">
    <citation type="journal article" date="2010" name="Appl. Environ. Microbiol.">
        <title>The genome sequence of the crenarchaeon Acidilobus saccharovorans supports a new order, Acidilobales, and suggests an important ecological role in terrestrial acidic hot springs.</title>
        <authorList>
            <person name="Mardanov A.V."/>
            <person name="Svetlitchnyi V.A."/>
            <person name="Beletsky A.V."/>
            <person name="Prokofeva M.I."/>
            <person name="Bonch-Osmolovskaya E.A."/>
            <person name="Ravin N.V."/>
            <person name="Skryabin K.G."/>
        </authorList>
    </citation>
    <scope>NUCLEOTIDE SEQUENCE [LARGE SCALE GENOMIC DNA]</scope>
    <source>
        <strain evidence="8">DSM 16705 / JCM 18335 / VKM B-2471 / 345-15</strain>
    </source>
</reference>
<organism evidence="7 8">
    <name type="scientific">Acidilobus saccharovorans (strain DSM 16705 / JCM 18335 / VKM B-2471 / 345-15)</name>
    <dbReference type="NCBI Taxonomy" id="666510"/>
    <lineage>
        <taxon>Archaea</taxon>
        <taxon>Thermoproteota</taxon>
        <taxon>Thermoprotei</taxon>
        <taxon>Acidilobales</taxon>
        <taxon>Acidilobaceae</taxon>
        <taxon>Acidilobus</taxon>
    </lineage>
</organism>
<keyword evidence="3 5" id="KW-1133">Transmembrane helix</keyword>
<dbReference type="GO" id="GO:0055085">
    <property type="term" value="P:transmembrane transport"/>
    <property type="evidence" value="ECO:0007669"/>
    <property type="project" value="InterPro"/>
</dbReference>
<dbReference type="KEGG" id="asc:ASAC_0856"/>
<evidence type="ECO:0000313" key="7">
    <source>
        <dbReference type="EMBL" id="ADL19262.1"/>
    </source>
</evidence>
<feature type="transmembrane region" description="Helical" evidence="5">
    <location>
        <begin position="176"/>
        <end position="199"/>
    </location>
</feature>
<protein>
    <submittedName>
        <fullName evidence="7">Sodium/calcium exchanger membrane region</fullName>
    </submittedName>
</protein>